<feature type="non-terminal residue" evidence="2">
    <location>
        <position position="1"/>
    </location>
</feature>
<organism evidence="2">
    <name type="scientific">marine sediment metagenome</name>
    <dbReference type="NCBI Taxonomy" id="412755"/>
    <lineage>
        <taxon>unclassified sequences</taxon>
        <taxon>metagenomes</taxon>
        <taxon>ecological metagenomes</taxon>
    </lineage>
</organism>
<dbReference type="SUPFAM" id="SSF56349">
    <property type="entry name" value="DNA breaking-rejoining enzymes"/>
    <property type="match status" value="1"/>
</dbReference>
<proteinExistence type="predicted"/>
<dbReference type="GO" id="GO:0006310">
    <property type="term" value="P:DNA recombination"/>
    <property type="evidence" value="ECO:0007669"/>
    <property type="project" value="UniProtKB-KW"/>
</dbReference>
<dbReference type="GO" id="GO:0015074">
    <property type="term" value="P:DNA integration"/>
    <property type="evidence" value="ECO:0007669"/>
    <property type="project" value="InterPro"/>
</dbReference>
<evidence type="ECO:0000313" key="2">
    <source>
        <dbReference type="EMBL" id="GAH18787.1"/>
    </source>
</evidence>
<gene>
    <name evidence="2" type="ORF">S03H2_08545</name>
</gene>
<name>X1DF01_9ZZZZ</name>
<reference evidence="2" key="1">
    <citation type="journal article" date="2014" name="Front. Microbiol.">
        <title>High frequency of phylogenetically diverse reductive dehalogenase-homologous genes in deep subseafloor sedimentary metagenomes.</title>
        <authorList>
            <person name="Kawai M."/>
            <person name="Futagami T."/>
            <person name="Toyoda A."/>
            <person name="Takaki Y."/>
            <person name="Nishi S."/>
            <person name="Hori S."/>
            <person name="Arai W."/>
            <person name="Tsubouchi T."/>
            <person name="Morono Y."/>
            <person name="Uchiyama I."/>
            <person name="Ito T."/>
            <person name="Fujiyama A."/>
            <person name="Inagaki F."/>
            <person name="Takami H."/>
        </authorList>
    </citation>
    <scope>NUCLEOTIDE SEQUENCE</scope>
    <source>
        <strain evidence="2">Expedition CK06-06</strain>
    </source>
</reference>
<dbReference type="EMBL" id="BARU01004173">
    <property type="protein sequence ID" value="GAH18787.1"/>
    <property type="molecule type" value="Genomic_DNA"/>
</dbReference>
<comment type="caution">
    <text evidence="2">The sequence shown here is derived from an EMBL/GenBank/DDBJ whole genome shotgun (WGS) entry which is preliminary data.</text>
</comment>
<keyword evidence="1" id="KW-0233">DNA recombination</keyword>
<dbReference type="Gene3D" id="1.10.443.10">
    <property type="entry name" value="Intergrase catalytic core"/>
    <property type="match status" value="1"/>
</dbReference>
<sequence>LALVQDALGHSKPETTRIYAKVRNGRLVQAMTRRKQQPEEQLDPETVALAKALQELPEEQRAALANLIRPEAQ</sequence>
<evidence type="ECO:0000256" key="1">
    <source>
        <dbReference type="ARBA" id="ARBA00023172"/>
    </source>
</evidence>
<protein>
    <submittedName>
        <fullName evidence="2">Uncharacterized protein</fullName>
    </submittedName>
</protein>
<dbReference type="GO" id="GO:0003677">
    <property type="term" value="F:DNA binding"/>
    <property type="evidence" value="ECO:0007669"/>
    <property type="project" value="InterPro"/>
</dbReference>
<accession>X1DF01</accession>
<dbReference type="InterPro" id="IPR011010">
    <property type="entry name" value="DNA_brk_join_enz"/>
</dbReference>
<dbReference type="AlphaFoldDB" id="X1DF01"/>
<dbReference type="InterPro" id="IPR013762">
    <property type="entry name" value="Integrase-like_cat_sf"/>
</dbReference>